<dbReference type="RefSeq" id="WP_319986944.1">
    <property type="nucleotide sequence ID" value="NZ_JAXAVV010000014.1"/>
</dbReference>
<accession>A0ABU4TZA5</accession>
<sequence>MSKTTTFSVDDQGFWMLDDAFEVWLCYLIDAAERVAPVSWAAELAEDWKSLRHCPDMGDFYRDLTGEQRRLLLEICTDARQHALEGGDVPRDFTRTGKDHVEAVRVLEVADGCLELLNGTFPADPPGGAWFLGYGEGWAVMPVSAGALNKPRFAL</sequence>
<evidence type="ECO:0008006" key="3">
    <source>
        <dbReference type="Google" id="ProtNLM"/>
    </source>
</evidence>
<dbReference type="Proteomes" id="UP001271792">
    <property type="component" value="Unassembled WGS sequence"/>
</dbReference>
<evidence type="ECO:0000313" key="2">
    <source>
        <dbReference type="Proteomes" id="UP001271792"/>
    </source>
</evidence>
<reference evidence="1 2" key="1">
    <citation type="submission" date="2023-11" db="EMBL/GenBank/DDBJ databases">
        <title>Lentzea sokolovensis, sp. nov., Lentzea kristufkii, sp. nov., and Lentzea miocenensis, sp. nov., rare actinobacteria from Sokolov Coal Basin, Miocene lacustrine sediment, Czech Republic.</title>
        <authorList>
            <person name="Lara A."/>
            <person name="Kotroba L."/>
            <person name="Nouioui I."/>
            <person name="Neumann-Schaal M."/>
            <person name="Mast Y."/>
            <person name="Chronakova A."/>
        </authorList>
    </citation>
    <scope>NUCLEOTIDE SEQUENCE [LARGE SCALE GENOMIC DNA]</scope>
    <source>
        <strain evidence="1 2">BCCO 10_0798</strain>
    </source>
</reference>
<keyword evidence="2" id="KW-1185">Reference proteome</keyword>
<comment type="caution">
    <text evidence="1">The sequence shown here is derived from an EMBL/GenBank/DDBJ whole genome shotgun (WGS) entry which is preliminary data.</text>
</comment>
<dbReference type="EMBL" id="JAXAVV010000014">
    <property type="protein sequence ID" value="MDX8053101.1"/>
    <property type="molecule type" value="Genomic_DNA"/>
</dbReference>
<organism evidence="1 2">
    <name type="scientific">Lentzea kristufekii</name>
    <dbReference type="NCBI Taxonomy" id="3095430"/>
    <lineage>
        <taxon>Bacteria</taxon>
        <taxon>Bacillati</taxon>
        <taxon>Actinomycetota</taxon>
        <taxon>Actinomycetes</taxon>
        <taxon>Pseudonocardiales</taxon>
        <taxon>Pseudonocardiaceae</taxon>
        <taxon>Lentzea</taxon>
    </lineage>
</organism>
<proteinExistence type="predicted"/>
<gene>
    <name evidence="1" type="ORF">SK571_27300</name>
</gene>
<name>A0ABU4TZA5_9PSEU</name>
<evidence type="ECO:0000313" key="1">
    <source>
        <dbReference type="EMBL" id="MDX8053101.1"/>
    </source>
</evidence>
<protein>
    <recommendedName>
        <fullName evidence="3">DUF596 domain-containing protein</fullName>
    </recommendedName>
</protein>